<dbReference type="FunFam" id="1.10.600.10:FF:000007">
    <property type="entry name" value="Isoprene synthase, chloroplastic"/>
    <property type="match status" value="1"/>
</dbReference>
<gene>
    <name evidence="7" type="ORF">LSAT_V11C400222390</name>
</gene>
<protein>
    <submittedName>
        <fullName evidence="7">Uncharacterized protein</fullName>
    </submittedName>
</protein>
<feature type="domain" description="Terpene synthase N-terminal" evidence="5">
    <location>
        <begin position="71"/>
        <end position="223"/>
    </location>
</feature>
<dbReference type="EMBL" id="NBSK02000004">
    <property type="protein sequence ID" value="KAJ0209858.1"/>
    <property type="molecule type" value="Genomic_DNA"/>
</dbReference>
<feature type="domain" description="Terpene synthase metal-binding" evidence="6">
    <location>
        <begin position="288"/>
        <end position="527"/>
    </location>
</feature>
<evidence type="ECO:0000256" key="2">
    <source>
        <dbReference type="ARBA" id="ARBA00022723"/>
    </source>
</evidence>
<dbReference type="Proteomes" id="UP000235145">
    <property type="component" value="Unassembled WGS sequence"/>
</dbReference>
<organism evidence="7 8">
    <name type="scientific">Lactuca sativa</name>
    <name type="common">Garden lettuce</name>
    <dbReference type="NCBI Taxonomy" id="4236"/>
    <lineage>
        <taxon>Eukaryota</taxon>
        <taxon>Viridiplantae</taxon>
        <taxon>Streptophyta</taxon>
        <taxon>Embryophyta</taxon>
        <taxon>Tracheophyta</taxon>
        <taxon>Spermatophyta</taxon>
        <taxon>Magnoliopsida</taxon>
        <taxon>eudicotyledons</taxon>
        <taxon>Gunneridae</taxon>
        <taxon>Pentapetalae</taxon>
        <taxon>asterids</taxon>
        <taxon>campanulids</taxon>
        <taxon>Asterales</taxon>
        <taxon>Asteraceae</taxon>
        <taxon>Cichorioideae</taxon>
        <taxon>Cichorieae</taxon>
        <taxon>Lactucinae</taxon>
        <taxon>Lactuca</taxon>
    </lineage>
</organism>
<proteinExistence type="predicted"/>
<dbReference type="InterPro" id="IPR050148">
    <property type="entry name" value="Terpene_synthase-like"/>
</dbReference>
<keyword evidence="2" id="KW-0479">Metal-binding</keyword>
<dbReference type="AlphaFoldDB" id="A0A9R1VSF9"/>
<dbReference type="GO" id="GO:0000287">
    <property type="term" value="F:magnesium ion binding"/>
    <property type="evidence" value="ECO:0007669"/>
    <property type="project" value="InterPro"/>
</dbReference>
<dbReference type="InterPro" id="IPR044814">
    <property type="entry name" value="Terpene_cyclase_plant_C1"/>
</dbReference>
<dbReference type="GO" id="GO:0046246">
    <property type="term" value="P:terpene biosynthetic process"/>
    <property type="evidence" value="ECO:0000318"/>
    <property type="project" value="GO_Central"/>
</dbReference>
<comment type="cofactor">
    <cofactor evidence="1">
        <name>Mg(2+)</name>
        <dbReference type="ChEBI" id="CHEBI:18420"/>
    </cofactor>
</comment>
<dbReference type="SUPFAM" id="SSF48239">
    <property type="entry name" value="Terpenoid cyclases/Protein prenyltransferases"/>
    <property type="match status" value="1"/>
</dbReference>
<keyword evidence="3" id="KW-0460">Magnesium</keyword>
<sequence>MAFLTKISHKRSSPTIEFAYQNTPRLLSHNNFQAPNIRIPRKNWSINTSDRLKQCSNPSKTNQYFCNHMNSIIVEQEDNDVKHAELVKRVRKLIGKVSDEGFEDLMMIDALQRLAIDYHFEDEINLILERRNMQYTNTDFFQHQNLYEISLCFRILRQNGFFVLPDYFKKFKGNYKEFDRKLNYDIRGLMALYEASQLRIEGEIILDEAEKFSYQILQERMKFLDDEQATMVRRTLENPCHKTLPFCSLKNSIRDYNGTVLQELAELEFNLLQYVHQREINQILRWSKDLGLAKELFLARDQPLKCYLWAMAALTNPNLSTHRIDLTKTILLIYIIDDIFDVYGTINELTVFTEAINRWDIKAIDKLPDYMKSSFKALYNITNEIANNVYEQHGINPIRSLWKAWATLCNAFLVEAKWFASGQIPNADEYLKIGMVTSGVGVLFVHMFFLLGNGTNEGHYDLFNDNHGIISSVSKILRLWDDLGSARDENQDGHDGSYITCFLNEHQGCPSKVARQHVVNLISDAWKSLNKECLAPYPFSATFMKATNNIARMVPLMYSYDNHSSLPLLDDYVKAILLENSTM</sequence>
<evidence type="ECO:0000259" key="5">
    <source>
        <dbReference type="Pfam" id="PF01397"/>
    </source>
</evidence>
<dbReference type="GO" id="GO:0016102">
    <property type="term" value="P:diterpenoid biosynthetic process"/>
    <property type="evidence" value="ECO:0007669"/>
    <property type="project" value="InterPro"/>
</dbReference>
<dbReference type="SUPFAM" id="SSF48576">
    <property type="entry name" value="Terpenoid synthases"/>
    <property type="match status" value="1"/>
</dbReference>
<dbReference type="Gene3D" id="1.50.10.130">
    <property type="entry name" value="Terpene synthase, N-terminal domain"/>
    <property type="match status" value="1"/>
</dbReference>
<name>A0A9R1VSF9_LACSA</name>
<dbReference type="InterPro" id="IPR001906">
    <property type="entry name" value="Terpene_synth_N"/>
</dbReference>
<keyword evidence="4" id="KW-0456">Lyase</keyword>
<dbReference type="InterPro" id="IPR008930">
    <property type="entry name" value="Terpenoid_cyclase/PrenylTrfase"/>
</dbReference>
<evidence type="ECO:0000313" key="8">
    <source>
        <dbReference type="Proteomes" id="UP000235145"/>
    </source>
</evidence>
<evidence type="ECO:0000313" key="7">
    <source>
        <dbReference type="EMBL" id="KAJ0209858.1"/>
    </source>
</evidence>
<dbReference type="InterPro" id="IPR005630">
    <property type="entry name" value="Terpene_synthase_metal-bd"/>
</dbReference>
<dbReference type="InterPro" id="IPR036965">
    <property type="entry name" value="Terpene_synth_N_sf"/>
</dbReference>
<accession>A0A9R1VSF9</accession>
<comment type="caution">
    <text evidence="7">The sequence shown here is derived from an EMBL/GenBank/DDBJ whole genome shotgun (WGS) entry which is preliminary data.</text>
</comment>
<keyword evidence="8" id="KW-1185">Reference proteome</keyword>
<dbReference type="OrthoDB" id="1921927at2759"/>
<dbReference type="InterPro" id="IPR008949">
    <property type="entry name" value="Isoprenoid_synthase_dom_sf"/>
</dbReference>
<dbReference type="InterPro" id="IPR034741">
    <property type="entry name" value="Terpene_cyclase-like_1_C"/>
</dbReference>
<evidence type="ECO:0000259" key="6">
    <source>
        <dbReference type="Pfam" id="PF03936"/>
    </source>
</evidence>
<evidence type="ECO:0000256" key="1">
    <source>
        <dbReference type="ARBA" id="ARBA00001946"/>
    </source>
</evidence>
<dbReference type="Pfam" id="PF01397">
    <property type="entry name" value="Terpene_synth"/>
    <property type="match status" value="1"/>
</dbReference>
<dbReference type="SFLD" id="SFLDS00005">
    <property type="entry name" value="Isoprenoid_Synthase_Type_I"/>
    <property type="match status" value="1"/>
</dbReference>
<dbReference type="PANTHER" id="PTHR31225:SF0">
    <property type="entry name" value="S-(+)-LINALOOL SYNTHASE, CHLOROPLASTIC"/>
    <property type="match status" value="1"/>
</dbReference>
<evidence type="ECO:0000256" key="3">
    <source>
        <dbReference type="ARBA" id="ARBA00022842"/>
    </source>
</evidence>
<dbReference type="Pfam" id="PF03936">
    <property type="entry name" value="Terpene_synth_C"/>
    <property type="match status" value="1"/>
</dbReference>
<dbReference type="Gene3D" id="1.10.600.10">
    <property type="entry name" value="Farnesyl Diphosphate Synthase"/>
    <property type="match status" value="1"/>
</dbReference>
<evidence type="ECO:0000256" key="4">
    <source>
        <dbReference type="ARBA" id="ARBA00023239"/>
    </source>
</evidence>
<dbReference type="SFLD" id="SFLDG01019">
    <property type="entry name" value="Terpene_Cyclase_Like_1_C_Termi"/>
    <property type="match status" value="1"/>
</dbReference>
<dbReference type="CDD" id="cd00684">
    <property type="entry name" value="Terpene_cyclase_plant_C1"/>
    <property type="match status" value="1"/>
</dbReference>
<reference evidence="7 8" key="1">
    <citation type="journal article" date="2017" name="Nat. Commun.">
        <title>Genome assembly with in vitro proximity ligation data and whole-genome triplication in lettuce.</title>
        <authorList>
            <person name="Reyes-Chin-Wo S."/>
            <person name="Wang Z."/>
            <person name="Yang X."/>
            <person name="Kozik A."/>
            <person name="Arikit S."/>
            <person name="Song C."/>
            <person name="Xia L."/>
            <person name="Froenicke L."/>
            <person name="Lavelle D.O."/>
            <person name="Truco M.J."/>
            <person name="Xia R."/>
            <person name="Zhu S."/>
            <person name="Xu C."/>
            <person name="Xu H."/>
            <person name="Xu X."/>
            <person name="Cox K."/>
            <person name="Korf I."/>
            <person name="Meyers B.C."/>
            <person name="Michelmore R.W."/>
        </authorList>
    </citation>
    <scope>NUCLEOTIDE SEQUENCE [LARGE SCALE GENOMIC DNA]</scope>
    <source>
        <strain evidence="8">cv. Salinas</strain>
        <tissue evidence="7">Seedlings</tissue>
    </source>
</reference>
<dbReference type="PANTHER" id="PTHR31225">
    <property type="entry name" value="OS04G0344100 PROTEIN-RELATED"/>
    <property type="match status" value="1"/>
</dbReference>
<dbReference type="GO" id="GO:0010333">
    <property type="term" value="F:terpene synthase activity"/>
    <property type="evidence" value="ECO:0000318"/>
    <property type="project" value="GO_Central"/>
</dbReference>